<feature type="coiled-coil region" evidence="2">
    <location>
        <begin position="222"/>
        <end position="287"/>
    </location>
</feature>
<organism evidence="4 5">
    <name type="scientific">Capsella rubella</name>
    <dbReference type="NCBI Taxonomy" id="81985"/>
    <lineage>
        <taxon>Eukaryota</taxon>
        <taxon>Viridiplantae</taxon>
        <taxon>Streptophyta</taxon>
        <taxon>Embryophyta</taxon>
        <taxon>Tracheophyta</taxon>
        <taxon>Spermatophyta</taxon>
        <taxon>Magnoliopsida</taxon>
        <taxon>eudicotyledons</taxon>
        <taxon>Gunneridae</taxon>
        <taxon>Pentapetalae</taxon>
        <taxon>rosids</taxon>
        <taxon>malvids</taxon>
        <taxon>Brassicales</taxon>
        <taxon>Brassicaceae</taxon>
        <taxon>Camelineae</taxon>
        <taxon>Capsella</taxon>
    </lineage>
</organism>
<evidence type="ECO:0000259" key="3">
    <source>
        <dbReference type="PROSITE" id="PS50144"/>
    </source>
</evidence>
<evidence type="ECO:0000256" key="2">
    <source>
        <dbReference type="SAM" id="Coils"/>
    </source>
</evidence>
<dbReference type="InterPro" id="IPR002083">
    <property type="entry name" value="MATH/TRAF_dom"/>
</dbReference>
<reference evidence="5" key="1">
    <citation type="journal article" date="2013" name="Nat. Genet.">
        <title>The Capsella rubella genome and the genomic consequences of rapid mating system evolution.</title>
        <authorList>
            <person name="Slotte T."/>
            <person name="Hazzouri K.M."/>
            <person name="Agren J.A."/>
            <person name="Koenig D."/>
            <person name="Maumus F."/>
            <person name="Guo Y.L."/>
            <person name="Steige K."/>
            <person name="Platts A.E."/>
            <person name="Escobar J.S."/>
            <person name="Newman L.K."/>
            <person name="Wang W."/>
            <person name="Mandakova T."/>
            <person name="Vello E."/>
            <person name="Smith L.M."/>
            <person name="Henz S.R."/>
            <person name="Steffen J."/>
            <person name="Takuno S."/>
            <person name="Brandvain Y."/>
            <person name="Coop G."/>
            <person name="Andolfatto P."/>
            <person name="Hu T.T."/>
            <person name="Blanchette M."/>
            <person name="Clark R.M."/>
            <person name="Quesneville H."/>
            <person name="Nordborg M."/>
            <person name="Gaut B.S."/>
            <person name="Lysak M.A."/>
            <person name="Jenkins J."/>
            <person name="Grimwood J."/>
            <person name="Chapman J."/>
            <person name="Prochnik S."/>
            <person name="Shu S."/>
            <person name="Rokhsar D."/>
            <person name="Schmutz J."/>
            <person name="Weigel D."/>
            <person name="Wright S.I."/>
        </authorList>
    </citation>
    <scope>NUCLEOTIDE SEQUENCE [LARGE SCALE GENOMIC DNA]</scope>
    <source>
        <strain evidence="5">cv. Monte Gargano</strain>
    </source>
</reference>
<dbReference type="AlphaFoldDB" id="R0G276"/>
<dbReference type="SMART" id="SM00061">
    <property type="entry name" value="MATH"/>
    <property type="match status" value="2"/>
</dbReference>
<dbReference type="InterPro" id="IPR050804">
    <property type="entry name" value="MCC"/>
</dbReference>
<keyword evidence="1 2" id="KW-0175">Coiled coil</keyword>
<protein>
    <recommendedName>
        <fullName evidence="3">MATH domain-containing protein</fullName>
    </recommendedName>
</protein>
<accession>R0G276</accession>
<feature type="domain" description="MATH" evidence="3">
    <location>
        <begin position="9"/>
        <end position="122"/>
    </location>
</feature>
<dbReference type="PANTHER" id="PTHR46236:SF12">
    <property type="entry name" value="MATH DOMAIN-CONTAINING PROTEIN"/>
    <property type="match status" value="1"/>
</dbReference>
<evidence type="ECO:0000313" key="4">
    <source>
        <dbReference type="EMBL" id="EOA29401.1"/>
    </source>
</evidence>
<keyword evidence="5" id="KW-1185">Reference proteome</keyword>
<dbReference type="SUPFAM" id="SSF49599">
    <property type="entry name" value="TRAF domain-like"/>
    <property type="match status" value="2"/>
</dbReference>
<dbReference type="Gene3D" id="2.60.210.10">
    <property type="entry name" value="Apoptosis, Tumor Necrosis Factor Receptor Associated Protein 2, Chain A"/>
    <property type="match status" value="2"/>
</dbReference>
<evidence type="ECO:0000313" key="5">
    <source>
        <dbReference type="Proteomes" id="UP000029121"/>
    </source>
</evidence>
<proteinExistence type="predicted"/>
<name>R0G276_9BRAS</name>
<dbReference type="CDD" id="cd00121">
    <property type="entry name" value="MATH"/>
    <property type="match status" value="2"/>
</dbReference>
<evidence type="ECO:0000256" key="1">
    <source>
        <dbReference type="ARBA" id="ARBA00023054"/>
    </source>
</evidence>
<dbReference type="PANTHER" id="PTHR46236">
    <property type="entry name" value="TRAF-LIKE SUPERFAMILY PROTEIN"/>
    <property type="match status" value="1"/>
</dbReference>
<dbReference type="PROSITE" id="PS50144">
    <property type="entry name" value="MATH"/>
    <property type="match status" value="2"/>
</dbReference>
<dbReference type="Pfam" id="PF22486">
    <property type="entry name" value="MATH_2"/>
    <property type="match status" value="2"/>
</dbReference>
<feature type="domain" description="MATH" evidence="3">
    <location>
        <begin position="296"/>
        <end position="420"/>
    </location>
</feature>
<dbReference type="EMBL" id="KB870808">
    <property type="protein sequence ID" value="EOA29401.1"/>
    <property type="molecule type" value="Genomic_DNA"/>
</dbReference>
<gene>
    <name evidence="4" type="ORF">CARUB_v10025690mg</name>
</gene>
<dbReference type="Proteomes" id="UP000029121">
    <property type="component" value="Unassembled WGS sequence"/>
</dbReference>
<dbReference type="InterPro" id="IPR008974">
    <property type="entry name" value="TRAF-like"/>
</dbReference>
<dbReference type="eggNOG" id="KOG1987">
    <property type="taxonomic scope" value="Eukaryota"/>
</dbReference>
<sequence>MGENQVQRNSSFRFEIDNFSEKEGAISSQAFMSNGCEWYLTVHPKGDRLCDDQLGLFLYVANPESLGSGWKRKPRFQFVLLNQSDKEFYRSPSKGYRNTFPLTKLQEKGFLEKDRLIVEVYISQVEVVDGKGRLASDKKETLDINGSQVLASQAASARKIFTEHPDIEDDFKPENQVVKTEYMTVLLKLIETLNKPSQNHSETELNNAHIELSELMEQGFKLDWLQSKLDELSLQRKKADADVNNLEMRRFEFKLACLELKIEEGKKSRVQELLTELKQKLKDLREAKSFADDFRNSSFSFKINNFSEKEAAIASQSFLSYGYEWFLYVHPKGDDLCDDHMSVFLHVANPKSLGSGWKRKSCFQFVLLNQFGKELYRSPNSHGWFSAEATGWGFRKTLPLDKLHEKGFLKKDKLIVEVYITSVEADDGKGRVVSEKKETLDINGFQVFASQAASARKIFTEHPDFADDFKPKNQVVKTEYMNVLLNLIETLNKPSQNHSETELSNAHMELSELMEQGFKLDWLQSKLDEVSLQRKKADADVTSARKIFAEHPEIAKDFKPKNQFVKKEYMNVLLNLVETLSKPSQNHSNIEIRSARSKLSELMEQGFKLDWLKLKLEKVSLERKKPDDAHGSRVKEMEGRIKSLEKMVLDLKVELGKENKGQIFY</sequence>